<dbReference type="EMBL" id="JALLPB020000656">
    <property type="protein sequence ID" value="KAL3807243.1"/>
    <property type="molecule type" value="Genomic_DNA"/>
</dbReference>
<gene>
    <name evidence="2" type="ORF">ACHAXA_007976</name>
</gene>
<sequence length="160" mass="17274">MGDEVEYRAADSVVAGCRRIRATHVVKLPRGTIEGRRRAVEEMRLRDGGIVPERGIVTRLRGDGGYLRSERRPEWDVIHFHLSQVVTPDNDDDGNDVGRNDDANISSTMPIGRSIGRSKRRSLGVGQEVEFYVVDDDDDGSGGGGGGGGGGKGATDRSPR</sequence>
<keyword evidence="3" id="KW-1185">Reference proteome</keyword>
<comment type="caution">
    <text evidence="2">The sequence shown here is derived from an EMBL/GenBank/DDBJ whole genome shotgun (WGS) entry which is preliminary data.</text>
</comment>
<dbReference type="AlphaFoldDB" id="A0ABD3R3C8"/>
<name>A0ABD3R3C8_9STRA</name>
<reference evidence="2 3" key="1">
    <citation type="submission" date="2024-10" db="EMBL/GenBank/DDBJ databases">
        <title>Updated reference genomes for cyclostephanoid diatoms.</title>
        <authorList>
            <person name="Roberts W.R."/>
            <person name="Alverson A.J."/>
        </authorList>
    </citation>
    <scope>NUCLEOTIDE SEQUENCE [LARGE SCALE GENOMIC DNA]</scope>
    <source>
        <strain evidence="2 3">AJA228-03</strain>
    </source>
</reference>
<proteinExistence type="predicted"/>
<evidence type="ECO:0000313" key="3">
    <source>
        <dbReference type="Proteomes" id="UP001530377"/>
    </source>
</evidence>
<evidence type="ECO:0000313" key="2">
    <source>
        <dbReference type="EMBL" id="KAL3807243.1"/>
    </source>
</evidence>
<protein>
    <submittedName>
        <fullName evidence="2">Uncharacterized protein</fullName>
    </submittedName>
</protein>
<feature type="compositionally biased region" description="Gly residues" evidence="1">
    <location>
        <begin position="141"/>
        <end position="153"/>
    </location>
</feature>
<dbReference type="Proteomes" id="UP001530377">
    <property type="component" value="Unassembled WGS sequence"/>
</dbReference>
<feature type="region of interest" description="Disordered" evidence="1">
    <location>
        <begin position="86"/>
        <end position="160"/>
    </location>
</feature>
<evidence type="ECO:0000256" key="1">
    <source>
        <dbReference type="SAM" id="MobiDB-lite"/>
    </source>
</evidence>
<dbReference type="Gene3D" id="2.40.50.140">
    <property type="entry name" value="Nucleic acid-binding proteins"/>
    <property type="match status" value="1"/>
</dbReference>
<dbReference type="InterPro" id="IPR012340">
    <property type="entry name" value="NA-bd_OB-fold"/>
</dbReference>
<organism evidence="2 3">
    <name type="scientific">Cyclostephanos tholiformis</name>
    <dbReference type="NCBI Taxonomy" id="382380"/>
    <lineage>
        <taxon>Eukaryota</taxon>
        <taxon>Sar</taxon>
        <taxon>Stramenopiles</taxon>
        <taxon>Ochrophyta</taxon>
        <taxon>Bacillariophyta</taxon>
        <taxon>Coscinodiscophyceae</taxon>
        <taxon>Thalassiosirophycidae</taxon>
        <taxon>Stephanodiscales</taxon>
        <taxon>Stephanodiscaceae</taxon>
        <taxon>Cyclostephanos</taxon>
    </lineage>
</organism>
<accession>A0ABD3R3C8</accession>